<sequence>MSLLAAVLAAAAVLVGRPPSSWVRIRVSGAAWPRPGRRELWLVIASALVASLLVLPPAPTIVAWAASAIAASTALRWTRAASRRRRTVERDRCQAVIDGLVTELRSGVPPVLALQRAAAESGALASAATAAGGGGDVASALMAEGGRPGAEPLRSVGQAWAVSEACGAPLVATLERVREALREERELERELAAGVAPARATAALMVAMPPLGLGLGSGLGVDPVEVVLTTVPGALCVAAGTGFALVGMRWIELIADRVEAGV</sequence>
<dbReference type="EMBL" id="BJZQ01000004">
    <property type="protein sequence ID" value="GEO88835.1"/>
    <property type="molecule type" value="Genomic_DNA"/>
</dbReference>
<dbReference type="InterPro" id="IPR018076">
    <property type="entry name" value="T2SS_GspF_dom"/>
</dbReference>
<protein>
    <recommendedName>
        <fullName evidence="6">Type II secretion system protein GspF domain-containing protein</fullName>
    </recommendedName>
</protein>
<accession>A0A512HTS0</accession>
<evidence type="ECO:0000256" key="3">
    <source>
        <dbReference type="ARBA" id="ARBA00022692"/>
    </source>
</evidence>
<dbReference type="PANTHER" id="PTHR35007:SF4">
    <property type="entry name" value="CONSERVED TRANSMEMBRANE PROTEIN-RELATED"/>
    <property type="match status" value="1"/>
</dbReference>
<evidence type="ECO:0000313" key="7">
    <source>
        <dbReference type="EMBL" id="GEO88835.1"/>
    </source>
</evidence>
<evidence type="ECO:0000313" key="8">
    <source>
        <dbReference type="Proteomes" id="UP000321769"/>
    </source>
</evidence>
<proteinExistence type="predicted"/>
<keyword evidence="8" id="KW-1185">Reference proteome</keyword>
<evidence type="ECO:0000256" key="5">
    <source>
        <dbReference type="ARBA" id="ARBA00023136"/>
    </source>
</evidence>
<organism evidence="7 8">
    <name type="scientific">Aeromicrobium flavum</name>
    <dbReference type="NCBI Taxonomy" id="416568"/>
    <lineage>
        <taxon>Bacteria</taxon>
        <taxon>Bacillati</taxon>
        <taxon>Actinomycetota</taxon>
        <taxon>Actinomycetes</taxon>
        <taxon>Propionibacteriales</taxon>
        <taxon>Nocardioidaceae</taxon>
        <taxon>Aeromicrobium</taxon>
    </lineage>
</organism>
<evidence type="ECO:0000259" key="6">
    <source>
        <dbReference type="Pfam" id="PF00482"/>
    </source>
</evidence>
<name>A0A512HTS0_9ACTN</name>
<evidence type="ECO:0000256" key="4">
    <source>
        <dbReference type="ARBA" id="ARBA00022989"/>
    </source>
</evidence>
<dbReference type="Proteomes" id="UP000321769">
    <property type="component" value="Unassembled WGS sequence"/>
</dbReference>
<dbReference type="OrthoDB" id="3830559at2"/>
<comment type="caution">
    <text evidence="7">The sequence shown here is derived from an EMBL/GenBank/DDBJ whole genome shotgun (WGS) entry which is preliminary data.</text>
</comment>
<keyword evidence="5" id="KW-0472">Membrane</keyword>
<dbReference type="GO" id="GO:0005886">
    <property type="term" value="C:plasma membrane"/>
    <property type="evidence" value="ECO:0007669"/>
    <property type="project" value="UniProtKB-SubCell"/>
</dbReference>
<dbReference type="RefSeq" id="WP_146826382.1">
    <property type="nucleotide sequence ID" value="NZ_BAAAYQ010000001.1"/>
</dbReference>
<comment type="subcellular location">
    <subcellularLocation>
        <location evidence="1">Cell membrane</location>
        <topology evidence="1">Multi-pass membrane protein</topology>
    </subcellularLocation>
</comment>
<gene>
    <name evidence="7" type="ORF">AFL01nite_11620</name>
</gene>
<evidence type="ECO:0000256" key="2">
    <source>
        <dbReference type="ARBA" id="ARBA00022475"/>
    </source>
</evidence>
<keyword evidence="2" id="KW-1003">Cell membrane</keyword>
<dbReference type="Pfam" id="PF00482">
    <property type="entry name" value="T2SSF"/>
    <property type="match status" value="1"/>
</dbReference>
<keyword evidence="3" id="KW-0812">Transmembrane</keyword>
<evidence type="ECO:0000256" key="1">
    <source>
        <dbReference type="ARBA" id="ARBA00004651"/>
    </source>
</evidence>
<dbReference type="PANTHER" id="PTHR35007">
    <property type="entry name" value="INTEGRAL MEMBRANE PROTEIN-RELATED"/>
    <property type="match status" value="1"/>
</dbReference>
<keyword evidence="4" id="KW-1133">Transmembrane helix</keyword>
<dbReference type="AlphaFoldDB" id="A0A512HTS0"/>
<feature type="domain" description="Type II secretion system protein GspF" evidence="6">
    <location>
        <begin position="100"/>
        <end position="214"/>
    </location>
</feature>
<reference evidence="7 8" key="1">
    <citation type="submission" date="2019-07" db="EMBL/GenBank/DDBJ databases">
        <title>Whole genome shotgun sequence of Aeromicrobium flavum NBRC 107625.</title>
        <authorList>
            <person name="Hosoyama A."/>
            <person name="Uohara A."/>
            <person name="Ohji S."/>
            <person name="Ichikawa N."/>
        </authorList>
    </citation>
    <scope>NUCLEOTIDE SEQUENCE [LARGE SCALE GENOMIC DNA]</scope>
    <source>
        <strain evidence="7 8">NBRC 107625</strain>
    </source>
</reference>